<keyword evidence="9" id="KW-0472">Membrane</keyword>
<evidence type="ECO:0000256" key="3">
    <source>
        <dbReference type="ARBA" id="ARBA00022516"/>
    </source>
</evidence>
<keyword evidence="7" id="KW-0520">NAD</keyword>
<evidence type="ECO:0000256" key="7">
    <source>
        <dbReference type="ARBA" id="ARBA00023027"/>
    </source>
</evidence>
<evidence type="ECO:0000313" key="19">
    <source>
        <dbReference type="Proteomes" id="UP000799438"/>
    </source>
</evidence>
<evidence type="ECO:0000256" key="10">
    <source>
        <dbReference type="ARBA" id="ARBA00046995"/>
    </source>
</evidence>
<dbReference type="EMBL" id="ML995475">
    <property type="protein sequence ID" value="KAF2146466.1"/>
    <property type="molecule type" value="Genomic_DNA"/>
</dbReference>
<keyword evidence="8" id="KW-0443">Lipid metabolism</keyword>
<evidence type="ECO:0000256" key="4">
    <source>
        <dbReference type="ARBA" id="ARBA00022824"/>
    </source>
</evidence>
<comment type="subcellular location">
    <subcellularLocation>
        <location evidence="1">Endoplasmic reticulum membrane</location>
        <topology evidence="1">Peripheral membrane protein</topology>
    </subcellularLocation>
</comment>
<dbReference type="PANTHER" id="PTHR43245">
    <property type="entry name" value="BIFUNCTIONAL POLYMYXIN RESISTANCE PROTEIN ARNA"/>
    <property type="match status" value="1"/>
</dbReference>
<evidence type="ECO:0000256" key="14">
    <source>
        <dbReference type="ARBA" id="ARBA00081397"/>
    </source>
</evidence>
<keyword evidence="19" id="KW-1185">Reference proteome</keyword>
<keyword evidence="4" id="KW-0256">Endoplasmic reticulum</keyword>
<dbReference type="PANTHER" id="PTHR43245:SF51">
    <property type="entry name" value="SHORT CHAIN DEHYDROGENASE_REDUCTASE FAMILY 42E, MEMBER 2"/>
    <property type="match status" value="1"/>
</dbReference>
<dbReference type="PROSITE" id="PS51257">
    <property type="entry name" value="PROKAR_LIPOPROTEIN"/>
    <property type="match status" value="1"/>
</dbReference>
<dbReference type="Proteomes" id="UP000799438">
    <property type="component" value="Unassembled WGS sequence"/>
</dbReference>
<dbReference type="Gene3D" id="3.40.50.720">
    <property type="entry name" value="NAD(P)-binding Rossmann-like Domain"/>
    <property type="match status" value="1"/>
</dbReference>
<dbReference type="SUPFAM" id="SSF51735">
    <property type="entry name" value="NAD(P)-binding Rossmann-fold domains"/>
    <property type="match status" value="1"/>
</dbReference>
<evidence type="ECO:0000256" key="2">
    <source>
        <dbReference type="ARBA" id="ARBA00009219"/>
    </source>
</evidence>
<feature type="domain" description="3-beta hydroxysteroid dehydrogenase/isomerase" evidence="17">
    <location>
        <begin position="12"/>
        <end position="293"/>
    </location>
</feature>
<evidence type="ECO:0000256" key="13">
    <source>
        <dbReference type="ARBA" id="ARBA00081267"/>
    </source>
</evidence>
<reference evidence="18" key="1">
    <citation type="journal article" date="2020" name="Stud. Mycol.">
        <title>101 Dothideomycetes genomes: a test case for predicting lifestyles and emergence of pathogens.</title>
        <authorList>
            <person name="Haridas S."/>
            <person name="Albert R."/>
            <person name="Binder M."/>
            <person name="Bloem J."/>
            <person name="Labutti K."/>
            <person name="Salamov A."/>
            <person name="Andreopoulos B."/>
            <person name="Baker S."/>
            <person name="Barry K."/>
            <person name="Bills G."/>
            <person name="Bluhm B."/>
            <person name="Cannon C."/>
            <person name="Castanera R."/>
            <person name="Culley D."/>
            <person name="Daum C."/>
            <person name="Ezra D."/>
            <person name="Gonzalez J."/>
            <person name="Henrissat B."/>
            <person name="Kuo A."/>
            <person name="Liang C."/>
            <person name="Lipzen A."/>
            <person name="Lutzoni F."/>
            <person name="Magnuson J."/>
            <person name="Mondo S."/>
            <person name="Nolan M."/>
            <person name="Ohm R."/>
            <person name="Pangilinan J."/>
            <person name="Park H.-J."/>
            <person name="Ramirez L."/>
            <person name="Alfaro M."/>
            <person name="Sun H."/>
            <person name="Tritt A."/>
            <person name="Yoshinaga Y."/>
            <person name="Zwiers L.-H."/>
            <person name="Turgeon B."/>
            <person name="Goodwin S."/>
            <person name="Spatafora J."/>
            <person name="Crous P."/>
            <person name="Grigoriev I."/>
        </authorList>
    </citation>
    <scope>NUCLEOTIDE SEQUENCE</scope>
    <source>
        <strain evidence="18">CBS 121167</strain>
    </source>
</reference>
<comment type="subunit">
    <text evidence="10">Heterotetramer of ERG25, ERG26, ERG27 and ERG28. ERG28 acts as a scaffold to tether ERG27 and other 4,4-demethylation-related enzymes, forming a demethylation enzyme complex, in the endoplasmic reticulum.</text>
</comment>
<evidence type="ECO:0000256" key="8">
    <source>
        <dbReference type="ARBA" id="ARBA00023098"/>
    </source>
</evidence>
<dbReference type="GO" id="GO:0006696">
    <property type="term" value="P:ergosterol biosynthetic process"/>
    <property type="evidence" value="ECO:0007669"/>
    <property type="project" value="UniProtKB-ARBA"/>
</dbReference>
<protein>
    <recommendedName>
        <fullName evidence="12">Sterol-4-alpha-carboxylate 3-dehydrogenase ERG26, decarboxylating</fullName>
    </recommendedName>
    <alternativeName>
        <fullName evidence="15 16">C-3 Sterol dehydrogenase ERG26</fullName>
    </alternativeName>
    <alternativeName>
        <fullName evidence="13 14">C-4 decarboxylase ERG26</fullName>
    </alternativeName>
    <alternativeName>
        <fullName evidence="11">Sterol-4-alpha-carboxylate 3-dehydrogenase erg26, decarboxylating</fullName>
    </alternativeName>
</protein>
<keyword evidence="5" id="KW-0752">Steroid biosynthesis</keyword>
<dbReference type="GO" id="GO:0005789">
    <property type="term" value="C:endoplasmic reticulum membrane"/>
    <property type="evidence" value="ECO:0007669"/>
    <property type="project" value="UniProtKB-SubCell"/>
</dbReference>
<dbReference type="GeneID" id="54303038"/>
<evidence type="ECO:0000256" key="12">
    <source>
        <dbReference type="ARBA" id="ARBA00067985"/>
    </source>
</evidence>
<organism evidence="18 19">
    <name type="scientific">Aplosporella prunicola CBS 121167</name>
    <dbReference type="NCBI Taxonomy" id="1176127"/>
    <lineage>
        <taxon>Eukaryota</taxon>
        <taxon>Fungi</taxon>
        <taxon>Dikarya</taxon>
        <taxon>Ascomycota</taxon>
        <taxon>Pezizomycotina</taxon>
        <taxon>Dothideomycetes</taxon>
        <taxon>Dothideomycetes incertae sedis</taxon>
        <taxon>Botryosphaeriales</taxon>
        <taxon>Aplosporellaceae</taxon>
        <taxon>Aplosporella</taxon>
    </lineage>
</organism>
<sequence>MSTPQKSLGHVVVTGGCGFLGHHIVNLIVERFPESRISVLDLRTTKNRNASPNVSYHDGDITNEESMLKLFGELKADVVIHTASPVAVGISNDLMFKVNVEGTRILLKAARESGVKAFVYTSSASVIFDNINELVNADETYPIIAGKEQPSYYTSTKAWGETAVLDANRTPLNPQFLTCSIRPAGIFGEGDVQLMPPMLGAYFRGQHRFQLGDNTNLFDFTYVGNVAHAHLLAAAALLHTARMYPTVPLDTERVDGEAFFVTNDQPVHFWDFARALWREAGDTMPVENVWVLPRDVMMPVGAILEWACWLIGRKPNITRDQVRYSCVRRYYNIDKAKRRLGYRPIVSLEEGIKRGAQEVLSREGPEWAWVKGGTAPPAKA</sequence>
<evidence type="ECO:0000256" key="15">
    <source>
        <dbReference type="ARBA" id="ARBA00081452"/>
    </source>
</evidence>
<evidence type="ECO:0000259" key="17">
    <source>
        <dbReference type="Pfam" id="PF01073"/>
    </source>
</evidence>
<name>A0A6A6BQU9_9PEZI</name>
<proteinExistence type="inferred from homology"/>
<evidence type="ECO:0000256" key="9">
    <source>
        <dbReference type="ARBA" id="ARBA00023136"/>
    </source>
</evidence>
<gene>
    <name evidence="18" type="ORF">K452DRAFT_348258</name>
</gene>
<keyword evidence="3" id="KW-0444">Lipid biosynthesis</keyword>
<dbReference type="InterPro" id="IPR050177">
    <property type="entry name" value="Lipid_A_modif_metabolic_enz"/>
</dbReference>
<dbReference type="GO" id="GO:0000252">
    <property type="term" value="F:3-beta-hydroxysteroid dehydrogenase [NAD(P)+]/C4-decarboxylase activity"/>
    <property type="evidence" value="ECO:0007669"/>
    <property type="project" value="UniProtKB-ARBA"/>
</dbReference>
<dbReference type="RefSeq" id="XP_033402175.1">
    <property type="nucleotide sequence ID" value="XM_033545530.1"/>
</dbReference>
<dbReference type="FunFam" id="3.40.50.720:FF:000346">
    <property type="entry name" value="C-3 sterol dehydrogenase/C-4 decarboxylase"/>
    <property type="match status" value="1"/>
</dbReference>
<dbReference type="AlphaFoldDB" id="A0A6A6BQU9"/>
<keyword evidence="6" id="KW-0560">Oxidoreductase</keyword>
<comment type="similarity">
    <text evidence="2">Belongs to the 3-beta-HSD family.</text>
</comment>
<accession>A0A6A6BQU9</accession>
<dbReference type="InterPro" id="IPR002225">
    <property type="entry name" value="3Beta_OHSteriod_DH/Estase"/>
</dbReference>
<evidence type="ECO:0000256" key="16">
    <source>
        <dbReference type="ARBA" id="ARBA00082106"/>
    </source>
</evidence>
<evidence type="ECO:0000256" key="5">
    <source>
        <dbReference type="ARBA" id="ARBA00022955"/>
    </source>
</evidence>
<evidence type="ECO:0000256" key="6">
    <source>
        <dbReference type="ARBA" id="ARBA00023002"/>
    </source>
</evidence>
<evidence type="ECO:0000256" key="1">
    <source>
        <dbReference type="ARBA" id="ARBA00004406"/>
    </source>
</evidence>
<dbReference type="OrthoDB" id="10058185at2759"/>
<evidence type="ECO:0000256" key="11">
    <source>
        <dbReference type="ARBA" id="ARBA00067470"/>
    </source>
</evidence>
<dbReference type="InterPro" id="IPR036291">
    <property type="entry name" value="NAD(P)-bd_dom_sf"/>
</dbReference>
<dbReference type="Pfam" id="PF01073">
    <property type="entry name" value="3Beta_HSD"/>
    <property type="match status" value="1"/>
</dbReference>
<evidence type="ECO:0000313" key="18">
    <source>
        <dbReference type="EMBL" id="KAF2146466.1"/>
    </source>
</evidence>